<accession>A0A0D0K9E4</accession>
<dbReference type="EMBL" id="JXQW01000006">
    <property type="protein sequence ID" value="KIQ05248.1"/>
    <property type="molecule type" value="Genomic_DNA"/>
</dbReference>
<dbReference type="RefSeq" id="WP_042552395.1">
    <property type="nucleotide sequence ID" value="NZ_JXQW01000006.1"/>
</dbReference>
<dbReference type="PANTHER" id="PTHR38765">
    <property type="entry name" value="DUF484 DOMAIN-CONTAINING PROTEIN"/>
    <property type="match status" value="1"/>
</dbReference>
<evidence type="ECO:0000313" key="1">
    <source>
        <dbReference type="EMBL" id="KIQ05248.1"/>
    </source>
</evidence>
<name>A0A0D0K9E4_9PSED</name>
<evidence type="ECO:0000313" key="2">
    <source>
        <dbReference type="Proteomes" id="UP000032068"/>
    </source>
</evidence>
<dbReference type="Proteomes" id="UP000032068">
    <property type="component" value="Unassembled WGS sequence"/>
</dbReference>
<organism evidence="1 2">
    <name type="scientific">Pseudomonas fulva</name>
    <dbReference type="NCBI Taxonomy" id="47880"/>
    <lineage>
        <taxon>Bacteria</taxon>
        <taxon>Pseudomonadati</taxon>
        <taxon>Pseudomonadota</taxon>
        <taxon>Gammaproteobacteria</taxon>
        <taxon>Pseudomonadales</taxon>
        <taxon>Pseudomonadaceae</taxon>
        <taxon>Pseudomonas</taxon>
    </lineage>
</organism>
<gene>
    <name evidence="1" type="ORF">RU08_03380</name>
</gene>
<dbReference type="Gene3D" id="3.30.450.40">
    <property type="match status" value="1"/>
</dbReference>
<dbReference type="Pfam" id="PF04340">
    <property type="entry name" value="DUF484"/>
    <property type="match status" value="1"/>
</dbReference>
<evidence type="ECO:0008006" key="3">
    <source>
        <dbReference type="Google" id="ProtNLM"/>
    </source>
</evidence>
<proteinExistence type="predicted"/>
<sequence length="231" mass="25561">MTDQQDSPKPLDSETVAAYLRLHPEFFIDHDELIPELRIPHQRGDTVSLVERQVKLLRERNIEMRQRLSHLMDVARDNDRLFDKTRRLILDLMDASSLEEVVSCVEDSLRREFQVPFVGLILFSDTPLPVGRSVSSAEAHQAIGGLLAGGKTICGVLREHELNFLFGDAGADVGSAAVVGLSHQGLHGVLAIGSADSQHYKSSLGTLFLGYIAEVLSRVLPRFSAPLRSVR</sequence>
<dbReference type="OrthoDB" id="8525200at2"/>
<dbReference type="AlphaFoldDB" id="A0A0D0K9E4"/>
<comment type="caution">
    <text evidence="1">The sequence shown here is derived from an EMBL/GenBank/DDBJ whole genome shotgun (WGS) entry which is preliminary data.</text>
</comment>
<reference evidence="1 2" key="1">
    <citation type="submission" date="2014-12" db="EMBL/GenBank/DDBJ databases">
        <title>16Stimator: statistical estimation of ribosomal gene copy numbers from draft genome assemblies.</title>
        <authorList>
            <person name="Perisin M.A."/>
            <person name="Vetter M."/>
            <person name="Gilbert J.A."/>
            <person name="Bergelson J."/>
        </authorList>
    </citation>
    <scope>NUCLEOTIDE SEQUENCE [LARGE SCALE GENOMIC DNA]</scope>
    <source>
        <strain evidence="1 2">MEJ086</strain>
    </source>
</reference>
<dbReference type="PANTHER" id="PTHR38765:SF1">
    <property type="entry name" value="DUF484 DOMAIN-CONTAINING PROTEIN"/>
    <property type="match status" value="1"/>
</dbReference>
<protein>
    <recommendedName>
        <fullName evidence="3">DUF484 domain-containing protein</fullName>
    </recommendedName>
</protein>
<dbReference type="InterPro" id="IPR007435">
    <property type="entry name" value="DUF484"/>
</dbReference>
<dbReference type="InterPro" id="IPR029016">
    <property type="entry name" value="GAF-like_dom_sf"/>
</dbReference>